<dbReference type="Gene3D" id="1.10.287.1080">
    <property type="entry name" value="MazG-like"/>
    <property type="match status" value="1"/>
</dbReference>
<evidence type="ECO:0000313" key="26">
    <source>
        <dbReference type="Proteomes" id="UP000054845"/>
    </source>
</evidence>
<dbReference type="InterPro" id="IPR001692">
    <property type="entry name" value="Histidinol_DH_CS"/>
</dbReference>
<organism evidence="25 26">
    <name type="scientific">Ceraceosorus bombacis</name>
    <dbReference type="NCBI Taxonomy" id="401625"/>
    <lineage>
        <taxon>Eukaryota</taxon>
        <taxon>Fungi</taxon>
        <taxon>Dikarya</taxon>
        <taxon>Basidiomycota</taxon>
        <taxon>Ustilaginomycotina</taxon>
        <taxon>Exobasidiomycetes</taxon>
        <taxon>Ceraceosorales</taxon>
        <taxon>Ceraceosoraceae</taxon>
        <taxon>Ceraceosorus</taxon>
    </lineage>
</organism>
<dbReference type="EMBL" id="CCYA01000270">
    <property type="protein sequence ID" value="CEH18272.1"/>
    <property type="molecule type" value="Genomic_DNA"/>
</dbReference>
<dbReference type="Proteomes" id="UP000054845">
    <property type="component" value="Unassembled WGS sequence"/>
</dbReference>
<dbReference type="FunFam" id="3.40.50.1980:FF:000002">
    <property type="entry name" value="Histidinol dehydrogenase, chloroplastic"/>
    <property type="match status" value="1"/>
</dbReference>
<keyword evidence="12" id="KW-0028">Amino-acid biosynthesis</keyword>
<comment type="pathway">
    <text evidence="5">Amino-acid biosynthesis; L-histidine biosynthesis; L-histidine from 5-phospho-alpha-D-ribose 1-diphosphate: step 3/9.</text>
</comment>
<evidence type="ECO:0000256" key="11">
    <source>
        <dbReference type="ARBA" id="ARBA00017884"/>
    </source>
</evidence>
<name>A0A0P1BQE8_9BASI</name>
<comment type="cofactor">
    <cofactor evidence="3">
        <name>Zn(2+)</name>
        <dbReference type="ChEBI" id="CHEBI:29105"/>
    </cofactor>
</comment>
<evidence type="ECO:0000256" key="15">
    <source>
        <dbReference type="ARBA" id="ARBA00022801"/>
    </source>
</evidence>
<sequence>MVTLSASVLPVLDALPTPALLGVISRSCPLLVPYHLLADVRSTLPPTLPYLVHITSFHSLSPDELADVLDNGADALVLDRDTAPALALLGGQPSSIPAERVVIHIPAEDDASPSTSQGSLQGLAGVLVSLPASIACGTQQASDIISSYSAAISAQESGKPVYVSPFNTLTPGAAPASATIDDAARLAKLSASLVVRTSALALVAEGQQAPPGTLDLVGALTASLVSDRADGHFPTTVVSASLSTSLGLVYSSIASIRESLLTGSAVYQSRKRGLWRKGETSGATQEVVRIRFDCDSDAIEFRVRQRAGAQHAGFCHLTERESCFGPTGGLAALERTLLSRKANAPPGSYTARIFSDPKLLSAKIREEAQELADAKDEDPSHVAFEAADLLYFALARCIKAGVSLEQVENSLDLKAKKITRRAGNAKPQFEQPAVNGGSKINGSAAPAATAEADPNAPIKIQSYHLEQLSQQERASLLKRPALRSAAIQELCRPILASVKERGDAALLELTEKFDKAKLSSPMFYPPFGTPEVMKRIKPEVKAAMDQAYSNIYAFHLAQKRTGGNVKAAKAGAAGVDEQTGEEAEDAILEVETMPGVVCRRFARPIERVGLYVPGGTAVLPSTALMLGVPAQVARCPTRIIATPPRPDGSIAPEVMYAAHLTGATGILAAGGAQAVGALAYGTATVPKVDKICGPGNQFVTAAKLLVQNDMDACVSIDMPAGPSEVLVIADASSNPDFVASDLLSQAEHGPDSQVVLVAISLTDAQLASIEEAVDRQAKALPRCAFVRKAIEKSVTIRVPNREEAMKWSNAYAPEHLIIQTEEAELLAKSVINAGSIFVGQWSPESCGDYASGTNHSLPTNAFARQYSGVNTDTFVKRITSQNLTAEGLKALGPHVVHLAECEDLEAHANAVRLRLKALENVEKV</sequence>
<dbReference type="FunFam" id="3.40.50.1980:FF:000001">
    <property type="entry name" value="Histidinol dehydrogenase"/>
    <property type="match status" value="1"/>
</dbReference>
<dbReference type="CDD" id="cd11546">
    <property type="entry name" value="NTP-PPase_His4"/>
    <property type="match status" value="1"/>
</dbReference>
<evidence type="ECO:0000256" key="9">
    <source>
        <dbReference type="ARBA" id="ARBA00012721"/>
    </source>
</evidence>
<feature type="domain" description="Phosphoribosyl-AMP cyclohydrolase" evidence="24">
    <location>
        <begin position="248"/>
        <end position="324"/>
    </location>
</feature>
<dbReference type="UniPathway" id="UPA00031">
    <property type="reaction ID" value="UER00007"/>
</dbReference>
<evidence type="ECO:0000256" key="16">
    <source>
        <dbReference type="ARBA" id="ARBA00022833"/>
    </source>
</evidence>
<dbReference type="OrthoDB" id="1703565at2759"/>
<dbReference type="Gene3D" id="1.20.5.1300">
    <property type="match status" value="1"/>
</dbReference>
<dbReference type="InterPro" id="IPR016298">
    <property type="entry name" value="Histidine_synth_trifunct"/>
</dbReference>
<dbReference type="HAMAP" id="MF_01024">
    <property type="entry name" value="HisD"/>
    <property type="match status" value="1"/>
</dbReference>
<dbReference type="STRING" id="401625.A0A0P1BQE8"/>
<evidence type="ECO:0000256" key="1">
    <source>
        <dbReference type="ARBA" id="ARBA00000024"/>
    </source>
</evidence>
<evidence type="ECO:0000256" key="19">
    <source>
        <dbReference type="ARBA" id="ARBA00023027"/>
    </source>
</evidence>
<feature type="region of interest" description="Disordered" evidence="23">
    <location>
        <begin position="422"/>
        <end position="451"/>
    </location>
</feature>
<dbReference type="CDD" id="cd06572">
    <property type="entry name" value="Histidinol_dh"/>
    <property type="match status" value="1"/>
</dbReference>
<comment type="catalytic activity">
    <reaction evidence="2">
        <text>1-(5-phospho-beta-D-ribosyl)-ATP + H2O = 1-(5-phospho-beta-D-ribosyl)-5'-AMP + diphosphate + H(+)</text>
        <dbReference type="Rhea" id="RHEA:22828"/>
        <dbReference type="ChEBI" id="CHEBI:15377"/>
        <dbReference type="ChEBI" id="CHEBI:15378"/>
        <dbReference type="ChEBI" id="CHEBI:33019"/>
        <dbReference type="ChEBI" id="CHEBI:59457"/>
        <dbReference type="ChEBI" id="CHEBI:73183"/>
        <dbReference type="EC" id="3.6.1.31"/>
    </reaction>
</comment>
<dbReference type="GO" id="GO:0004399">
    <property type="term" value="F:histidinol dehydrogenase activity"/>
    <property type="evidence" value="ECO:0007669"/>
    <property type="project" value="UniProtKB-EC"/>
</dbReference>
<comment type="catalytic activity">
    <reaction evidence="22">
        <text>L-histidinol + 2 NAD(+) + H2O = L-histidine + 2 NADH + 3 H(+)</text>
        <dbReference type="Rhea" id="RHEA:20641"/>
        <dbReference type="ChEBI" id="CHEBI:15377"/>
        <dbReference type="ChEBI" id="CHEBI:15378"/>
        <dbReference type="ChEBI" id="CHEBI:57540"/>
        <dbReference type="ChEBI" id="CHEBI:57595"/>
        <dbReference type="ChEBI" id="CHEBI:57699"/>
        <dbReference type="ChEBI" id="CHEBI:57945"/>
        <dbReference type="EC" id="1.1.1.23"/>
    </reaction>
</comment>
<dbReference type="InterPro" id="IPR021130">
    <property type="entry name" value="PRib-ATP_PPHydrolase-like"/>
</dbReference>
<evidence type="ECO:0000256" key="6">
    <source>
        <dbReference type="ARBA" id="ARBA00005204"/>
    </source>
</evidence>
<evidence type="ECO:0000259" key="24">
    <source>
        <dbReference type="Pfam" id="PF01502"/>
    </source>
</evidence>
<keyword evidence="15" id="KW-0378">Hydrolase</keyword>
<dbReference type="InterPro" id="IPR002496">
    <property type="entry name" value="PRib_AMP_CycHydrolase_dom"/>
</dbReference>
<dbReference type="PANTHER" id="PTHR21256">
    <property type="entry name" value="HISTIDINOL DEHYDROGENASE HDH"/>
    <property type="match status" value="1"/>
</dbReference>
<evidence type="ECO:0000256" key="20">
    <source>
        <dbReference type="ARBA" id="ARBA00023102"/>
    </source>
</evidence>
<dbReference type="EC" id="3.5.4.19" evidence="9"/>
<dbReference type="NCBIfam" id="TIGR00069">
    <property type="entry name" value="hisD"/>
    <property type="match status" value="1"/>
</dbReference>
<comment type="pathway">
    <text evidence="6">Amino-acid biosynthesis; L-histidine biosynthesis; L-histidine from 5-phospho-alpha-D-ribose 1-diphosphate: step 2/9.</text>
</comment>
<evidence type="ECO:0000256" key="2">
    <source>
        <dbReference type="ARBA" id="ARBA00001460"/>
    </source>
</evidence>
<proteinExistence type="inferred from homology"/>
<evidence type="ECO:0000256" key="4">
    <source>
        <dbReference type="ARBA" id="ARBA00004940"/>
    </source>
</evidence>
<keyword evidence="16" id="KW-0862">Zinc</keyword>
<dbReference type="FunFam" id="1.10.287.1080:FF:000002">
    <property type="entry name" value="Histidine biosynthesis bifunctional protein HisIE"/>
    <property type="match status" value="1"/>
</dbReference>
<keyword evidence="21" id="KW-0511">Multifunctional enzyme</keyword>
<dbReference type="GO" id="GO:0051287">
    <property type="term" value="F:NAD binding"/>
    <property type="evidence" value="ECO:0007669"/>
    <property type="project" value="InterPro"/>
</dbReference>
<comment type="similarity">
    <text evidence="7">In the C-terminal section; belongs to the histidinol dehydrogenase family.</text>
</comment>
<evidence type="ECO:0000256" key="14">
    <source>
        <dbReference type="ARBA" id="ARBA00022741"/>
    </source>
</evidence>
<dbReference type="SUPFAM" id="SSF101386">
    <property type="entry name" value="all-alpha NTP pyrophosphatases"/>
    <property type="match status" value="1"/>
</dbReference>
<keyword evidence="13" id="KW-0479">Metal-binding</keyword>
<dbReference type="PRINTS" id="PR00083">
    <property type="entry name" value="HOLDHDRGNASE"/>
</dbReference>
<dbReference type="InterPro" id="IPR016161">
    <property type="entry name" value="Ald_DH/histidinol_DH"/>
</dbReference>
<comment type="catalytic activity">
    <reaction evidence="1">
        <text>1-(5-phospho-beta-D-ribosyl)-5'-AMP + H2O = 1-(5-phospho-beta-D-ribosyl)-5-[(5-phospho-beta-D-ribosylamino)methylideneamino]imidazole-4-carboxamide</text>
        <dbReference type="Rhea" id="RHEA:20049"/>
        <dbReference type="ChEBI" id="CHEBI:15377"/>
        <dbReference type="ChEBI" id="CHEBI:58435"/>
        <dbReference type="ChEBI" id="CHEBI:59457"/>
        <dbReference type="EC" id="3.5.4.19"/>
    </reaction>
</comment>
<protein>
    <recommendedName>
        <fullName evidence="11">Histidine biosynthesis trifunctional protein</fullName>
        <ecNumber evidence="10">1.1.1.23</ecNumber>
        <ecNumber evidence="9">3.5.4.19</ecNumber>
        <ecNumber evidence="8">3.6.1.31</ecNumber>
    </recommendedName>
</protein>
<evidence type="ECO:0000256" key="10">
    <source>
        <dbReference type="ARBA" id="ARBA00012965"/>
    </source>
</evidence>
<dbReference type="GO" id="GO:0005524">
    <property type="term" value="F:ATP binding"/>
    <property type="evidence" value="ECO:0007669"/>
    <property type="project" value="UniProtKB-KW"/>
</dbReference>
<evidence type="ECO:0000256" key="17">
    <source>
        <dbReference type="ARBA" id="ARBA00022840"/>
    </source>
</evidence>
<accession>A0A0P1BQE8</accession>
<dbReference type="PROSITE" id="PS00611">
    <property type="entry name" value="HISOL_DEHYDROGENASE"/>
    <property type="match status" value="1"/>
</dbReference>
<dbReference type="Gene3D" id="3.40.50.1980">
    <property type="entry name" value="Nitrogenase molybdenum iron protein domain"/>
    <property type="match status" value="2"/>
</dbReference>
<dbReference type="SUPFAM" id="SSF53720">
    <property type="entry name" value="ALDH-like"/>
    <property type="match status" value="1"/>
</dbReference>
<evidence type="ECO:0000256" key="7">
    <source>
        <dbReference type="ARBA" id="ARBA00008260"/>
    </source>
</evidence>
<comment type="pathway">
    <text evidence="4">Amino-acid biosynthesis; L-histidine biosynthesis; L-histidine from 5-phospho-alpha-D-ribose 1-diphosphate: step 9/9.</text>
</comment>
<keyword evidence="19" id="KW-0520">NAD</keyword>
<dbReference type="InterPro" id="IPR008179">
    <property type="entry name" value="HisE"/>
</dbReference>
<evidence type="ECO:0000256" key="3">
    <source>
        <dbReference type="ARBA" id="ARBA00001947"/>
    </source>
</evidence>
<dbReference type="PANTHER" id="PTHR21256:SF2">
    <property type="entry name" value="HISTIDINE BIOSYNTHESIS TRIFUNCTIONAL PROTEIN"/>
    <property type="match status" value="1"/>
</dbReference>
<dbReference type="EC" id="1.1.1.23" evidence="10"/>
<dbReference type="GO" id="GO:0004635">
    <property type="term" value="F:phosphoribosyl-AMP cyclohydrolase activity"/>
    <property type="evidence" value="ECO:0007669"/>
    <property type="project" value="UniProtKB-EC"/>
</dbReference>
<dbReference type="NCBIfam" id="TIGR03188">
    <property type="entry name" value="histidine_hisI"/>
    <property type="match status" value="1"/>
</dbReference>
<dbReference type="GO" id="GO:0004636">
    <property type="term" value="F:phosphoribosyl-ATP diphosphatase activity"/>
    <property type="evidence" value="ECO:0007669"/>
    <property type="project" value="UniProtKB-EC"/>
</dbReference>
<keyword evidence="26" id="KW-1185">Reference proteome</keyword>
<keyword evidence="18" id="KW-0560">Oxidoreductase</keyword>
<keyword evidence="20" id="KW-0368">Histidine biosynthesis</keyword>
<evidence type="ECO:0000313" key="25">
    <source>
        <dbReference type="EMBL" id="CEH18272.1"/>
    </source>
</evidence>
<dbReference type="InterPro" id="IPR012131">
    <property type="entry name" value="Hstdl_DH"/>
</dbReference>
<dbReference type="GO" id="GO:0005829">
    <property type="term" value="C:cytosol"/>
    <property type="evidence" value="ECO:0007669"/>
    <property type="project" value="TreeGrafter"/>
</dbReference>
<dbReference type="SUPFAM" id="SSF141734">
    <property type="entry name" value="HisI-like"/>
    <property type="match status" value="1"/>
</dbReference>
<dbReference type="GO" id="GO:0000105">
    <property type="term" value="P:L-histidine biosynthetic process"/>
    <property type="evidence" value="ECO:0007669"/>
    <property type="project" value="UniProtKB-UniPathway"/>
</dbReference>
<evidence type="ECO:0000256" key="23">
    <source>
        <dbReference type="SAM" id="MobiDB-lite"/>
    </source>
</evidence>
<dbReference type="EC" id="3.6.1.31" evidence="8"/>
<evidence type="ECO:0000256" key="13">
    <source>
        <dbReference type="ARBA" id="ARBA00022723"/>
    </source>
</evidence>
<evidence type="ECO:0000256" key="12">
    <source>
        <dbReference type="ARBA" id="ARBA00022605"/>
    </source>
</evidence>
<dbReference type="PIRSF" id="PIRSF001257">
    <property type="entry name" value="His_trifunctional"/>
    <property type="match status" value="1"/>
</dbReference>
<dbReference type="AlphaFoldDB" id="A0A0P1BQE8"/>
<evidence type="ECO:0000256" key="21">
    <source>
        <dbReference type="ARBA" id="ARBA00023268"/>
    </source>
</evidence>
<dbReference type="Pfam" id="PF00815">
    <property type="entry name" value="Histidinol_dh"/>
    <property type="match status" value="1"/>
</dbReference>
<dbReference type="Pfam" id="PF01503">
    <property type="entry name" value="PRA-PH"/>
    <property type="match status" value="1"/>
</dbReference>
<dbReference type="Pfam" id="PF01502">
    <property type="entry name" value="PRA-CH"/>
    <property type="match status" value="1"/>
</dbReference>
<evidence type="ECO:0000256" key="5">
    <source>
        <dbReference type="ARBA" id="ARBA00005169"/>
    </source>
</evidence>
<evidence type="ECO:0000256" key="8">
    <source>
        <dbReference type="ARBA" id="ARBA00012414"/>
    </source>
</evidence>
<evidence type="ECO:0000256" key="22">
    <source>
        <dbReference type="ARBA" id="ARBA00049489"/>
    </source>
</evidence>
<evidence type="ECO:0000256" key="18">
    <source>
        <dbReference type="ARBA" id="ARBA00023002"/>
    </source>
</evidence>
<dbReference type="GO" id="GO:0046872">
    <property type="term" value="F:metal ion binding"/>
    <property type="evidence" value="ECO:0007669"/>
    <property type="project" value="UniProtKB-KW"/>
</dbReference>
<dbReference type="InterPro" id="IPR038019">
    <property type="entry name" value="PRib_AMP_CycHydrolase_sf"/>
</dbReference>
<dbReference type="Gene3D" id="3.10.20.810">
    <property type="entry name" value="Phosphoribosyl-AMP cyclohydrolase"/>
    <property type="match status" value="1"/>
</dbReference>
<keyword evidence="14" id="KW-0547">Nucleotide-binding</keyword>
<reference evidence="26" key="1">
    <citation type="submission" date="2014-09" db="EMBL/GenBank/DDBJ databases">
        <authorList>
            <person name="Sharma Rahul"/>
            <person name="Thines Marco"/>
        </authorList>
    </citation>
    <scope>NUCLEOTIDE SEQUENCE [LARGE SCALE GENOMIC DNA]</scope>
</reference>
<dbReference type="FunFam" id="1.20.5.1300:FF:000002">
    <property type="entry name" value="Histidinol dehydrogenase, chloroplastic"/>
    <property type="match status" value="1"/>
</dbReference>
<keyword evidence="17" id="KW-0067">ATP-binding</keyword>